<feature type="domain" description="Histidine kinase" evidence="10">
    <location>
        <begin position="483"/>
        <end position="703"/>
    </location>
</feature>
<dbReference type="PANTHER" id="PTHR43065:SF46">
    <property type="entry name" value="C4-DICARBOXYLATE TRANSPORT SENSOR PROTEIN DCTB"/>
    <property type="match status" value="1"/>
</dbReference>
<evidence type="ECO:0000256" key="6">
    <source>
        <dbReference type="ARBA" id="ARBA00022777"/>
    </source>
</evidence>
<dbReference type="Proteomes" id="UP000184603">
    <property type="component" value="Unassembled WGS sequence"/>
</dbReference>
<dbReference type="Pfam" id="PF00512">
    <property type="entry name" value="HisKA"/>
    <property type="match status" value="1"/>
</dbReference>
<dbReference type="STRING" id="1121416.SAMN02745220_00033"/>
<keyword evidence="4" id="KW-0808">Transferase</keyword>
<evidence type="ECO:0000256" key="9">
    <source>
        <dbReference type="PROSITE-ProRule" id="PRU00169"/>
    </source>
</evidence>
<evidence type="ECO:0000313" key="14">
    <source>
        <dbReference type="Proteomes" id="UP000184603"/>
    </source>
</evidence>
<name>A0A1M7XVS5_9BACT</name>
<dbReference type="PRINTS" id="PR00344">
    <property type="entry name" value="BCTRLSENSOR"/>
</dbReference>
<evidence type="ECO:0000259" key="11">
    <source>
        <dbReference type="PROSITE" id="PS50110"/>
    </source>
</evidence>
<dbReference type="EC" id="2.7.13.3" evidence="2"/>
<dbReference type="SMART" id="SM00448">
    <property type="entry name" value="REC"/>
    <property type="match status" value="1"/>
</dbReference>
<dbReference type="SUPFAM" id="SSF52172">
    <property type="entry name" value="CheY-like"/>
    <property type="match status" value="1"/>
</dbReference>
<evidence type="ECO:0000256" key="3">
    <source>
        <dbReference type="ARBA" id="ARBA00022553"/>
    </source>
</evidence>
<dbReference type="GO" id="GO:0005524">
    <property type="term" value="F:ATP binding"/>
    <property type="evidence" value="ECO:0007669"/>
    <property type="project" value="UniProtKB-KW"/>
</dbReference>
<dbReference type="AlphaFoldDB" id="A0A1M7XVS5"/>
<evidence type="ECO:0000313" key="13">
    <source>
        <dbReference type="EMBL" id="SHO42579.1"/>
    </source>
</evidence>
<dbReference type="Gene3D" id="1.10.287.130">
    <property type="match status" value="1"/>
</dbReference>
<dbReference type="InterPro" id="IPR003594">
    <property type="entry name" value="HATPase_dom"/>
</dbReference>
<comment type="catalytic activity">
    <reaction evidence="1">
        <text>ATP + protein L-histidine = ADP + protein N-phospho-L-histidine.</text>
        <dbReference type="EC" id="2.7.13.3"/>
    </reaction>
</comment>
<dbReference type="Pfam" id="PF00072">
    <property type="entry name" value="Response_reg"/>
    <property type="match status" value="1"/>
</dbReference>
<dbReference type="InterPro" id="IPR011006">
    <property type="entry name" value="CheY-like_superfamily"/>
</dbReference>
<dbReference type="InterPro" id="IPR036097">
    <property type="entry name" value="HisK_dim/P_sf"/>
</dbReference>
<dbReference type="InterPro" id="IPR036890">
    <property type="entry name" value="HATPase_C_sf"/>
</dbReference>
<reference evidence="13 14" key="1">
    <citation type="submission" date="2016-12" db="EMBL/GenBank/DDBJ databases">
        <authorList>
            <person name="Song W.-J."/>
            <person name="Kurnit D.M."/>
        </authorList>
    </citation>
    <scope>NUCLEOTIDE SEQUENCE [LARGE SCALE GENOMIC DNA]</scope>
    <source>
        <strain evidence="13 14">DSM 18488</strain>
    </source>
</reference>
<dbReference type="PANTHER" id="PTHR43065">
    <property type="entry name" value="SENSOR HISTIDINE KINASE"/>
    <property type="match status" value="1"/>
</dbReference>
<proteinExistence type="predicted"/>
<dbReference type="CDD" id="cd00082">
    <property type="entry name" value="HisKA"/>
    <property type="match status" value="1"/>
</dbReference>
<dbReference type="Gene3D" id="3.40.50.2300">
    <property type="match status" value="1"/>
</dbReference>
<dbReference type="Gene3D" id="3.30.450.20">
    <property type="entry name" value="PAS domain"/>
    <property type="match status" value="2"/>
</dbReference>
<dbReference type="NCBIfam" id="TIGR00229">
    <property type="entry name" value="sensory_box"/>
    <property type="match status" value="2"/>
</dbReference>
<dbReference type="InterPro" id="IPR029016">
    <property type="entry name" value="GAF-like_dom_sf"/>
</dbReference>
<dbReference type="Pfam" id="PF13426">
    <property type="entry name" value="PAS_9"/>
    <property type="match status" value="2"/>
</dbReference>
<feature type="domain" description="PAS" evidence="12">
    <location>
        <begin position="218"/>
        <end position="288"/>
    </location>
</feature>
<evidence type="ECO:0000256" key="7">
    <source>
        <dbReference type="ARBA" id="ARBA00022840"/>
    </source>
</evidence>
<dbReference type="CDD" id="cd00156">
    <property type="entry name" value="REC"/>
    <property type="match status" value="1"/>
</dbReference>
<dbReference type="EMBL" id="FRFE01000001">
    <property type="protein sequence ID" value="SHO42579.1"/>
    <property type="molecule type" value="Genomic_DNA"/>
</dbReference>
<dbReference type="GO" id="GO:0000155">
    <property type="term" value="F:phosphorelay sensor kinase activity"/>
    <property type="evidence" value="ECO:0007669"/>
    <property type="project" value="InterPro"/>
</dbReference>
<sequence length="843" mass="93823">MVWKLGSCEAGAEHAKDMADQTVQKNSIRQMSPGQGDELGKRDLASHRAEKVNRVLYAIANAVNSTPDLDKLYQVIHQALSSIIDVTNSFIAIVNSEKKTLFFPYYVDTVDKDFSPITDFDTGNSLTGLVVLRREPLLLRSQQLQERAQQEGIWGPTPLIWMGVPLMIRNEVIGVIAVQSYTNPDMYTEDDLQLLSAVSNQIALAIDRKQSLDDLRESERRFRQLFEQSNDAILIYDGEGTILDCNVRATELLGYPRQQLLALNVFDLHFREDLAAIQQIFRDVEKKGDARYETAFRTMVGVRVEVEISARLIEQKIGGTIQAIIRDVTSRKSAERRLLENEQKYRNLFYNAQVGLFRSSPEDDAILESNDALARMAGYENRQDFLANFSVGGAYLNPLDRQHFLSVLKNRGGITNFEAPLRRKNGEVGWFRFTASYYPEHNWIEGVVVDITEMKQATEEKFLLQKKLEQSRKMEALGMLAGGVAHDLNNILAGIISYPELMLLRYGDQPELKKPLEAILEAGNRAAMIVADMLVIARSSASVMEHRDVHELIEEYLLSPEFVKIEASYPDISIRTELTAPHSIISCSTVHVKKCLMNLVTNGFEAIEGSGTVTISTRTGRMHPDSPENDAIVVTVQDTGSGIRQEDVEHIFEPFYTKKMMGRSGTGLGLTVVWNTVQNHGGRVQVDSSLPGTSFIITLPVVTVGGGAIDKSAKTSRVLRGNGETILVVDDEPQLREIACQLLGALGYLAYAVESGESALTWLKEQRADLVLLDMLMEPGMNGAETYEKIIALHPGQKAVIASGFSESEDVKAGMRLGVGGFIRKPYTMEQLSQVVHKVLSAC</sequence>
<dbReference type="InterPro" id="IPR000014">
    <property type="entry name" value="PAS"/>
</dbReference>
<dbReference type="InterPro" id="IPR003018">
    <property type="entry name" value="GAF"/>
</dbReference>
<dbReference type="Pfam" id="PF13185">
    <property type="entry name" value="GAF_2"/>
    <property type="match status" value="1"/>
</dbReference>
<dbReference type="InterPro" id="IPR005467">
    <property type="entry name" value="His_kinase_dom"/>
</dbReference>
<feature type="domain" description="Response regulatory" evidence="11">
    <location>
        <begin position="725"/>
        <end position="840"/>
    </location>
</feature>
<accession>A0A1M7XVS5</accession>
<evidence type="ECO:0000256" key="1">
    <source>
        <dbReference type="ARBA" id="ARBA00000085"/>
    </source>
</evidence>
<keyword evidence="8" id="KW-0902">Two-component regulatory system</keyword>
<keyword evidence="5" id="KW-0547">Nucleotide-binding</keyword>
<dbReference type="PROSITE" id="PS50112">
    <property type="entry name" value="PAS"/>
    <property type="match status" value="1"/>
</dbReference>
<feature type="modified residue" description="4-aspartylphosphate" evidence="9">
    <location>
        <position position="774"/>
    </location>
</feature>
<evidence type="ECO:0000259" key="12">
    <source>
        <dbReference type="PROSITE" id="PS50112"/>
    </source>
</evidence>
<evidence type="ECO:0000256" key="5">
    <source>
        <dbReference type="ARBA" id="ARBA00022741"/>
    </source>
</evidence>
<dbReference type="InterPro" id="IPR004358">
    <property type="entry name" value="Sig_transdc_His_kin-like_C"/>
</dbReference>
<keyword evidence="14" id="KW-1185">Reference proteome</keyword>
<dbReference type="SUPFAM" id="SSF55874">
    <property type="entry name" value="ATPase domain of HSP90 chaperone/DNA topoisomerase II/histidine kinase"/>
    <property type="match status" value="1"/>
</dbReference>
<dbReference type="SMART" id="SM00388">
    <property type="entry name" value="HisKA"/>
    <property type="match status" value="1"/>
</dbReference>
<protein>
    <recommendedName>
        <fullName evidence="2">histidine kinase</fullName>
        <ecNumber evidence="2">2.7.13.3</ecNumber>
    </recommendedName>
</protein>
<evidence type="ECO:0000256" key="2">
    <source>
        <dbReference type="ARBA" id="ARBA00012438"/>
    </source>
</evidence>
<keyword evidence="7" id="KW-0067">ATP-binding</keyword>
<dbReference type="CDD" id="cd00130">
    <property type="entry name" value="PAS"/>
    <property type="match status" value="1"/>
</dbReference>
<gene>
    <name evidence="13" type="ORF">SAMN02745220_00033</name>
</gene>
<dbReference type="SMART" id="SM00387">
    <property type="entry name" value="HATPase_c"/>
    <property type="match status" value="1"/>
</dbReference>
<dbReference type="SUPFAM" id="SSF55785">
    <property type="entry name" value="PYP-like sensor domain (PAS domain)"/>
    <property type="match status" value="2"/>
</dbReference>
<dbReference type="Gene3D" id="3.30.565.10">
    <property type="entry name" value="Histidine kinase-like ATPase, C-terminal domain"/>
    <property type="match status" value="1"/>
</dbReference>
<evidence type="ECO:0000256" key="8">
    <source>
        <dbReference type="ARBA" id="ARBA00023012"/>
    </source>
</evidence>
<dbReference type="Gene3D" id="3.30.450.40">
    <property type="match status" value="1"/>
</dbReference>
<evidence type="ECO:0000259" key="10">
    <source>
        <dbReference type="PROSITE" id="PS50109"/>
    </source>
</evidence>
<dbReference type="InterPro" id="IPR001789">
    <property type="entry name" value="Sig_transdc_resp-reg_receiver"/>
</dbReference>
<dbReference type="InterPro" id="IPR003661">
    <property type="entry name" value="HisK_dim/P_dom"/>
</dbReference>
<dbReference type="SMART" id="SM00065">
    <property type="entry name" value="GAF"/>
    <property type="match status" value="1"/>
</dbReference>
<dbReference type="SMART" id="SM00091">
    <property type="entry name" value="PAS"/>
    <property type="match status" value="2"/>
</dbReference>
<keyword evidence="6" id="KW-0418">Kinase</keyword>
<dbReference type="InterPro" id="IPR035965">
    <property type="entry name" value="PAS-like_dom_sf"/>
</dbReference>
<dbReference type="SUPFAM" id="SSF55781">
    <property type="entry name" value="GAF domain-like"/>
    <property type="match status" value="1"/>
</dbReference>
<dbReference type="PROSITE" id="PS50110">
    <property type="entry name" value="RESPONSE_REGULATORY"/>
    <property type="match status" value="1"/>
</dbReference>
<organism evidence="13 14">
    <name type="scientific">Desulfopila aestuarii DSM 18488</name>
    <dbReference type="NCBI Taxonomy" id="1121416"/>
    <lineage>
        <taxon>Bacteria</taxon>
        <taxon>Pseudomonadati</taxon>
        <taxon>Thermodesulfobacteriota</taxon>
        <taxon>Desulfobulbia</taxon>
        <taxon>Desulfobulbales</taxon>
        <taxon>Desulfocapsaceae</taxon>
        <taxon>Desulfopila</taxon>
    </lineage>
</organism>
<dbReference type="SUPFAM" id="SSF47384">
    <property type="entry name" value="Homodimeric domain of signal transducing histidine kinase"/>
    <property type="match status" value="1"/>
</dbReference>
<evidence type="ECO:0000256" key="4">
    <source>
        <dbReference type="ARBA" id="ARBA00022679"/>
    </source>
</evidence>
<dbReference type="Pfam" id="PF02518">
    <property type="entry name" value="HATPase_c"/>
    <property type="match status" value="1"/>
</dbReference>
<keyword evidence="3 9" id="KW-0597">Phosphoprotein</keyword>
<dbReference type="PROSITE" id="PS50109">
    <property type="entry name" value="HIS_KIN"/>
    <property type="match status" value="1"/>
</dbReference>